<dbReference type="InterPro" id="IPR032675">
    <property type="entry name" value="LRR_dom_sf"/>
</dbReference>
<dbReference type="OrthoDB" id="2788229at2759"/>
<organism evidence="1 2">
    <name type="scientific">Galerina marginata (strain CBS 339.88)</name>
    <dbReference type="NCBI Taxonomy" id="685588"/>
    <lineage>
        <taxon>Eukaryota</taxon>
        <taxon>Fungi</taxon>
        <taxon>Dikarya</taxon>
        <taxon>Basidiomycota</taxon>
        <taxon>Agaricomycotina</taxon>
        <taxon>Agaricomycetes</taxon>
        <taxon>Agaricomycetidae</taxon>
        <taxon>Agaricales</taxon>
        <taxon>Agaricineae</taxon>
        <taxon>Strophariaceae</taxon>
        <taxon>Galerina</taxon>
    </lineage>
</organism>
<keyword evidence="2" id="KW-1185">Reference proteome</keyword>
<dbReference type="Proteomes" id="UP000027222">
    <property type="component" value="Unassembled WGS sequence"/>
</dbReference>
<protein>
    <recommendedName>
        <fullName evidence="3">F-box domain-containing protein</fullName>
    </recommendedName>
</protein>
<dbReference type="EMBL" id="KL142383">
    <property type="protein sequence ID" value="KDR74472.1"/>
    <property type="molecule type" value="Genomic_DNA"/>
</dbReference>
<evidence type="ECO:0000313" key="1">
    <source>
        <dbReference type="EMBL" id="KDR74472.1"/>
    </source>
</evidence>
<dbReference type="HOGENOM" id="CLU_048140_0_0_1"/>
<evidence type="ECO:0008006" key="3">
    <source>
        <dbReference type="Google" id="ProtNLM"/>
    </source>
</evidence>
<reference evidence="2" key="1">
    <citation type="journal article" date="2014" name="Proc. Natl. Acad. Sci. U.S.A.">
        <title>Extensive sampling of basidiomycete genomes demonstrates inadequacy of the white-rot/brown-rot paradigm for wood decay fungi.</title>
        <authorList>
            <person name="Riley R."/>
            <person name="Salamov A.A."/>
            <person name="Brown D.W."/>
            <person name="Nagy L.G."/>
            <person name="Floudas D."/>
            <person name="Held B.W."/>
            <person name="Levasseur A."/>
            <person name="Lombard V."/>
            <person name="Morin E."/>
            <person name="Otillar R."/>
            <person name="Lindquist E.A."/>
            <person name="Sun H."/>
            <person name="LaButti K.M."/>
            <person name="Schmutz J."/>
            <person name="Jabbour D."/>
            <person name="Luo H."/>
            <person name="Baker S.E."/>
            <person name="Pisabarro A.G."/>
            <person name="Walton J.D."/>
            <person name="Blanchette R.A."/>
            <person name="Henrissat B."/>
            <person name="Martin F."/>
            <person name="Cullen D."/>
            <person name="Hibbett D.S."/>
            <person name="Grigoriev I.V."/>
        </authorList>
    </citation>
    <scope>NUCLEOTIDE SEQUENCE [LARGE SCALE GENOMIC DNA]</scope>
    <source>
        <strain evidence="2">CBS 339.88</strain>
    </source>
</reference>
<proteinExistence type="predicted"/>
<sequence>MLPQELIDHIIDCLGADKETDPKVCKAALQACSQASWSLCIPSRKVLFSEVTLLENTKRRNKDQATAKLRDLAQILQLDPARSHPYLPPLTAHIRVLTIHLDRVPDTILPAHEVTSIICNILPLLTSVEKVSLKTMRYIFDNRFVSCSWDLVNDSKKSALLEFCKSPSIISMHISHVKRLPPNLFTDCPNLKFLSLDCVESPCRDLPASWSTSSAGLQPWTPSLETLSIKFSGEMATLLSEIHQYTEFKSRPPPFMASVSKMDVSSFCLDGLSDWTLIQTVSEPSLQYLRISDIRCEVNFPGAVDFGILKHVEILELQGVFGAEDRGLRTFHHWTTFSTKSNPAKSTSIHTLIFDIEWVGCQKGDEDTVFVPDGGW</sequence>
<accession>A0A067SWS1</accession>
<evidence type="ECO:0000313" key="2">
    <source>
        <dbReference type="Proteomes" id="UP000027222"/>
    </source>
</evidence>
<dbReference type="AlphaFoldDB" id="A0A067SWS1"/>
<dbReference type="Gene3D" id="3.80.10.10">
    <property type="entry name" value="Ribonuclease Inhibitor"/>
    <property type="match status" value="1"/>
</dbReference>
<gene>
    <name evidence="1" type="ORF">GALMADRAFT_212012</name>
</gene>
<dbReference type="SUPFAM" id="SSF52047">
    <property type="entry name" value="RNI-like"/>
    <property type="match status" value="1"/>
</dbReference>
<name>A0A067SWS1_GALM3</name>